<protein>
    <submittedName>
        <fullName evidence="1">Uncharacterized protein</fullName>
    </submittedName>
</protein>
<sequence>MRIIIIHSLGCPGVRKNGRGGCRRPLGQSAPRLGYSTAFSMSSTTFFASPNTIMVLSM</sequence>
<dbReference type="EMBL" id="JAVDXQ010000003">
    <property type="protein sequence ID" value="MDR7297221.1"/>
    <property type="molecule type" value="Genomic_DNA"/>
</dbReference>
<organism evidence="1 2">
    <name type="scientific">Pelomonas aquatica</name>
    <dbReference type="NCBI Taxonomy" id="431058"/>
    <lineage>
        <taxon>Bacteria</taxon>
        <taxon>Pseudomonadati</taxon>
        <taxon>Pseudomonadota</taxon>
        <taxon>Betaproteobacteria</taxon>
        <taxon>Burkholderiales</taxon>
        <taxon>Sphaerotilaceae</taxon>
        <taxon>Roseateles</taxon>
    </lineage>
</organism>
<dbReference type="Proteomes" id="UP001180536">
    <property type="component" value="Unassembled WGS sequence"/>
</dbReference>
<reference evidence="1 2" key="1">
    <citation type="submission" date="2023-07" db="EMBL/GenBank/DDBJ databases">
        <title>Sorghum-associated microbial communities from plants grown in Nebraska, USA.</title>
        <authorList>
            <person name="Schachtman D."/>
        </authorList>
    </citation>
    <scope>NUCLEOTIDE SEQUENCE [LARGE SCALE GENOMIC DNA]</scope>
    <source>
        <strain evidence="1 2">BE310</strain>
    </source>
</reference>
<comment type="caution">
    <text evidence="1">The sequence shown here is derived from an EMBL/GenBank/DDBJ whole genome shotgun (WGS) entry which is preliminary data.</text>
</comment>
<proteinExistence type="predicted"/>
<name>A0ABU1Z9C0_9BURK</name>
<evidence type="ECO:0000313" key="1">
    <source>
        <dbReference type="EMBL" id="MDR7297221.1"/>
    </source>
</evidence>
<keyword evidence="2" id="KW-1185">Reference proteome</keyword>
<accession>A0ABU1Z9C0</accession>
<gene>
    <name evidence="1" type="ORF">J2X16_002568</name>
</gene>
<evidence type="ECO:0000313" key="2">
    <source>
        <dbReference type="Proteomes" id="UP001180536"/>
    </source>
</evidence>